<sequence length="587" mass="66794">MPASSATVSGEVTQGKRRRVEPLGGSGEKVAEVRSVLVGDLKEVEERDKSVILQRKEDTSQMVARLLEGIWLGIEEQESELKKAKNELEKNLARAKTDALKEVKQLKAAHAMAISQLQVEAKANLDETSEEHDRLGRHLMLKGYSQEEVNAIKANTYVEEEEEEAGLLGVVDGLDGVSPQIVLDNQGDDVELPEDGSEKVVKEMSLMINDLESGLSREIKTTKALLSVQAELQEFAEQFDKMMKANENSEDQYVKVYFRLEKLNQVISDLTRQVEEKDSGIKIGLEDLSEATKRAENLQCQVDALAVKGKQADMAQYCIQALERTEELCRSDLNGYRTELEKMRQKFIGKDDELRVARESLSASEAVAEHFQAVLPAKDMEFREIQRRCDGLNERVARLKAERDHAIARAKKAEAREHSGGSKNVNKDPLVQGDVASLSDRIRELEDLRECQHKLDTALIREKVLEGEIRANDLLLKRKDDLLKDLLTREELEAELWMFRARVVELQATYFAESEQYIAKLKEYIIRHDKIDEDRNAWKDTYVSVKARYERLKARFAKAVIPDVSRSDFLMVIVAYFVEEAKRLELE</sequence>
<reference evidence="3 4" key="1">
    <citation type="journal article" date="2020" name="IScience">
        <title>Genome Sequencing of the Endangered Kingdonia uniflora (Circaeasteraceae, Ranunculales) Reveals Potential Mechanisms of Evolutionary Specialization.</title>
        <authorList>
            <person name="Sun Y."/>
            <person name="Deng T."/>
            <person name="Zhang A."/>
            <person name="Moore M.J."/>
            <person name="Landis J.B."/>
            <person name="Lin N."/>
            <person name="Zhang H."/>
            <person name="Zhang X."/>
            <person name="Huang J."/>
            <person name="Zhang X."/>
            <person name="Sun H."/>
            <person name="Wang H."/>
        </authorList>
    </citation>
    <scope>NUCLEOTIDE SEQUENCE [LARGE SCALE GENOMIC DNA]</scope>
    <source>
        <strain evidence="3">TB1705</strain>
        <tissue evidence="3">Leaf</tissue>
    </source>
</reference>
<keyword evidence="1" id="KW-0175">Coiled coil</keyword>
<feature type="coiled-coil region" evidence="1">
    <location>
        <begin position="382"/>
        <end position="416"/>
    </location>
</feature>
<feature type="region of interest" description="Disordered" evidence="2">
    <location>
        <begin position="1"/>
        <end position="26"/>
    </location>
</feature>
<comment type="caution">
    <text evidence="3">The sequence shown here is derived from an EMBL/GenBank/DDBJ whole genome shotgun (WGS) entry which is preliminary data.</text>
</comment>
<accession>A0A7J7MZN0</accession>
<evidence type="ECO:0000256" key="2">
    <source>
        <dbReference type="SAM" id="MobiDB-lite"/>
    </source>
</evidence>
<dbReference type="Proteomes" id="UP000541444">
    <property type="component" value="Unassembled WGS sequence"/>
</dbReference>
<protein>
    <submittedName>
        <fullName evidence="3">Uncharacterized protein</fullName>
    </submittedName>
</protein>
<gene>
    <name evidence="3" type="ORF">GIB67_019066</name>
</gene>
<feature type="coiled-coil region" evidence="1">
    <location>
        <begin position="232"/>
        <end position="308"/>
    </location>
</feature>
<evidence type="ECO:0000313" key="4">
    <source>
        <dbReference type="Proteomes" id="UP000541444"/>
    </source>
</evidence>
<evidence type="ECO:0000256" key="1">
    <source>
        <dbReference type="SAM" id="Coils"/>
    </source>
</evidence>
<feature type="compositionally biased region" description="Polar residues" evidence="2">
    <location>
        <begin position="1"/>
        <end position="12"/>
    </location>
</feature>
<dbReference type="AlphaFoldDB" id="A0A7J7MZN0"/>
<dbReference type="EMBL" id="JACGCM010001165">
    <property type="protein sequence ID" value="KAF6160297.1"/>
    <property type="molecule type" value="Genomic_DNA"/>
</dbReference>
<proteinExistence type="predicted"/>
<evidence type="ECO:0000313" key="3">
    <source>
        <dbReference type="EMBL" id="KAF6160297.1"/>
    </source>
</evidence>
<name>A0A7J7MZN0_9MAGN</name>
<keyword evidence="4" id="KW-1185">Reference proteome</keyword>
<feature type="coiled-coil region" evidence="1">
    <location>
        <begin position="74"/>
        <end position="105"/>
    </location>
</feature>
<organism evidence="3 4">
    <name type="scientific">Kingdonia uniflora</name>
    <dbReference type="NCBI Taxonomy" id="39325"/>
    <lineage>
        <taxon>Eukaryota</taxon>
        <taxon>Viridiplantae</taxon>
        <taxon>Streptophyta</taxon>
        <taxon>Embryophyta</taxon>
        <taxon>Tracheophyta</taxon>
        <taxon>Spermatophyta</taxon>
        <taxon>Magnoliopsida</taxon>
        <taxon>Ranunculales</taxon>
        <taxon>Circaeasteraceae</taxon>
        <taxon>Kingdonia</taxon>
    </lineage>
</organism>